<feature type="region of interest" description="Disordered" evidence="1">
    <location>
        <begin position="213"/>
        <end position="243"/>
    </location>
</feature>
<feature type="compositionally biased region" description="Low complexity" evidence="1">
    <location>
        <begin position="51"/>
        <end position="73"/>
    </location>
</feature>
<reference evidence="3" key="3">
    <citation type="submission" date="2014-01" db="EMBL/GenBank/DDBJ databases">
        <title>Evolution of pathogenesis and genome organization in the Tremellales.</title>
        <authorList>
            <person name="Cuomo C."/>
            <person name="Litvintseva A."/>
            <person name="Heitman J."/>
            <person name="Chen Y."/>
            <person name="Sun S."/>
            <person name="Springer D."/>
            <person name="Dromer F."/>
            <person name="Young S."/>
            <person name="Zeng Q."/>
            <person name="Chapman S."/>
            <person name="Gujja S."/>
            <person name="Saif S."/>
            <person name="Birren B."/>
        </authorList>
    </citation>
    <scope>NUCLEOTIDE SEQUENCE</scope>
    <source>
        <strain evidence="3">CBS 10118</strain>
    </source>
</reference>
<feature type="compositionally biased region" description="Low complexity" evidence="1">
    <location>
        <begin position="1"/>
        <end position="21"/>
    </location>
</feature>
<keyword evidence="2" id="KW-0812">Transmembrane</keyword>
<feature type="compositionally biased region" description="Low complexity" evidence="1">
    <location>
        <begin position="344"/>
        <end position="353"/>
    </location>
</feature>
<keyword evidence="5" id="KW-1185">Reference proteome</keyword>
<feature type="region of interest" description="Disordered" evidence="1">
    <location>
        <begin position="391"/>
        <end position="459"/>
    </location>
</feature>
<dbReference type="KEGG" id="kbi:30205398"/>
<organism evidence="3">
    <name type="scientific">Kwoniella bestiolae CBS 10118</name>
    <dbReference type="NCBI Taxonomy" id="1296100"/>
    <lineage>
        <taxon>Eukaryota</taxon>
        <taxon>Fungi</taxon>
        <taxon>Dikarya</taxon>
        <taxon>Basidiomycota</taxon>
        <taxon>Agaricomycotina</taxon>
        <taxon>Tremellomycetes</taxon>
        <taxon>Tremellales</taxon>
        <taxon>Cryptococcaceae</taxon>
        <taxon>Kwoniella</taxon>
    </lineage>
</organism>
<name>A0A1B9GEL0_9TREE</name>
<feature type="compositionally biased region" description="Polar residues" evidence="1">
    <location>
        <begin position="334"/>
        <end position="343"/>
    </location>
</feature>
<dbReference type="OrthoDB" id="2565330at2759"/>
<feature type="transmembrane region" description="Helical" evidence="2">
    <location>
        <begin position="133"/>
        <end position="157"/>
    </location>
</feature>
<keyword evidence="2" id="KW-1133">Transmembrane helix</keyword>
<dbReference type="RefSeq" id="XP_019050563.1">
    <property type="nucleotide sequence ID" value="XM_019187685.1"/>
</dbReference>
<dbReference type="Proteomes" id="UP000092730">
    <property type="component" value="Chromosome 1"/>
</dbReference>
<feature type="compositionally biased region" description="Low complexity" evidence="1">
    <location>
        <begin position="391"/>
        <end position="408"/>
    </location>
</feature>
<keyword evidence="2" id="KW-0472">Membrane</keyword>
<evidence type="ECO:0000313" key="5">
    <source>
        <dbReference type="Proteomes" id="UP000092730"/>
    </source>
</evidence>
<feature type="region of interest" description="Disordered" evidence="1">
    <location>
        <begin position="168"/>
        <end position="191"/>
    </location>
</feature>
<dbReference type="VEuPathDB" id="FungiDB:I302_00999"/>
<dbReference type="STRING" id="1296100.A0A1B9GEL0"/>
<accession>A0A1B9GEL0</accession>
<gene>
    <name evidence="3" type="ORF">I302_00999</name>
    <name evidence="4" type="ORF">I302_102307</name>
</gene>
<feature type="region of interest" description="Disordered" evidence="1">
    <location>
        <begin position="304"/>
        <end position="323"/>
    </location>
</feature>
<feature type="compositionally biased region" description="Low complexity" evidence="1">
    <location>
        <begin position="84"/>
        <end position="125"/>
    </location>
</feature>
<dbReference type="GeneID" id="30205398"/>
<feature type="compositionally biased region" description="Polar residues" evidence="1">
    <location>
        <begin position="223"/>
        <end position="243"/>
    </location>
</feature>
<dbReference type="AlphaFoldDB" id="A0A1B9GEL0"/>
<dbReference type="EMBL" id="KI894018">
    <property type="protein sequence ID" value="OCF29493.1"/>
    <property type="molecule type" value="Genomic_DNA"/>
</dbReference>
<reference evidence="4" key="2">
    <citation type="submission" date="2013-07" db="EMBL/GenBank/DDBJ databases">
        <authorList>
            <consortium name="The Broad Institute Genome Sequencing Platform"/>
            <person name="Cuomo C."/>
            <person name="Litvintseva A."/>
            <person name="Chen Y."/>
            <person name="Heitman J."/>
            <person name="Sun S."/>
            <person name="Springer D."/>
            <person name="Dromer F."/>
            <person name="Young S.K."/>
            <person name="Zeng Q."/>
            <person name="Gargeya S."/>
            <person name="Fitzgerald M."/>
            <person name="Abouelleil A."/>
            <person name="Alvarado L."/>
            <person name="Berlin A.M."/>
            <person name="Chapman S.B."/>
            <person name="Dewar J."/>
            <person name="Goldberg J."/>
            <person name="Griggs A."/>
            <person name="Gujja S."/>
            <person name="Hansen M."/>
            <person name="Howarth C."/>
            <person name="Imamovic A."/>
            <person name="Larimer J."/>
            <person name="McCowan C."/>
            <person name="Murphy C."/>
            <person name="Pearson M."/>
            <person name="Priest M."/>
            <person name="Roberts A."/>
            <person name="Saif S."/>
            <person name="Shea T."/>
            <person name="Sykes S."/>
            <person name="Wortman J."/>
            <person name="Nusbaum C."/>
            <person name="Birren B."/>
        </authorList>
    </citation>
    <scope>NUCLEOTIDE SEQUENCE</scope>
    <source>
        <strain evidence="4">CBS 10118</strain>
    </source>
</reference>
<feature type="compositionally biased region" description="Low complexity" evidence="1">
    <location>
        <begin position="213"/>
        <end position="222"/>
    </location>
</feature>
<feature type="region of interest" description="Disordered" evidence="1">
    <location>
        <begin position="51"/>
        <end position="125"/>
    </location>
</feature>
<feature type="region of interest" description="Disordered" evidence="1">
    <location>
        <begin position="1"/>
        <end position="23"/>
    </location>
</feature>
<dbReference type="EMBL" id="CP144541">
    <property type="protein sequence ID" value="WVW80328.1"/>
    <property type="molecule type" value="Genomic_DNA"/>
</dbReference>
<feature type="region of interest" description="Disordered" evidence="1">
    <location>
        <begin position="334"/>
        <end position="379"/>
    </location>
</feature>
<proteinExistence type="predicted"/>
<evidence type="ECO:0000256" key="1">
    <source>
        <dbReference type="SAM" id="MobiDB-lite"/>
    </source>
</evidence>
<reference evidence="4" key="4">
    <citation type="submission" date="2024-02" db="EMBL/GenBank/DDBJ databases">
        <title>Comparative genomics of Cryptococcus and Kwoniella reveals pathogenesis evolution and contrasting modes of karyotype evolution via chromosome fusion or intercentromeric recombination.</title>
        <authorList>
            <person name="Coelho M.A."/>
            <person name="David-Palma M."/>
            <person name="Shea T."/>
            <person name="Bowers K."/>
            <person name="McGinley-Smith S."/>
            <person name="Mohammad A.W."/>
            <person name="Gnirke A."/>
            <person name="Yurkov A.M."/>
            <person name="Nowrousian M."/>
            <person name="Sun S."/>
            <person name="Cuomo C.A."/>
            <person name="Heitman J."/>
        </authorList>
    </citation>
    <scope>NUCLEOTIDE SEQUENCE</scope>
    <source>
        <strain evidence="4">CBS 10118</strain>
    </source>
</reference>
<reference evidence="3" key="1">
    <citation type="submission" date="2013-07" db="EMBL/GenBank/DDBJ databases">
        <title>The Genome Sequence of Cryptococcus bestiolae CBS10118.</title>
        <authorList>
            <consortium name="The Broad Institute Genome Sequencing Platform"/>
            <person name="Cuomo C."/>
            <person name="Litvintseva A."/>
            <person name="Chen Y."/>
            <person name="Heitman J."/>
            <person name="Sun S."/>
            <person name="Springer D."/>
            <person name="Dromer F."/>
            <person name="Young S.K."/>
            <person name="Zeng Q."/>
            <person name="Gargeya S."/>
            <person name="Fitzgerald M."/>
            <person name="Abouelleil A."/>
            <person name="Alvarado L."/>
            <person name="Berlin A.M."/>
            <person name="Chapman S.B."/>
            <person name="Dewar J."/>
            <person name="Goldberg J."/>
            <person name="Griggs A."/>
            <person name="Gujja S."/>
            <person name="Hansen M."/>
            <person name="Howarth C."/>
            <person name="Imamovic A."/>
            <person name="Larimer J."/>
            <person name="McCowan C."/>
            <person name="Murphy C."/>
            <person name="Pearson M."/>
            <person name="Priest M."/>
            <person name="Roberts A."/>
            <person name="Saif S."/>
            <person name="Shea T."/>
            <person name="Sykes S."/>
            <person name="Wortman J."/>
            <person name="Nusbaum C."/>
            <person name="Birren B."/>
        </authorList>
    </citation>
    <scope>NUCLEOTIDE SEQUENCE [LARGE SCALE GENOMIC DNA]</scope>
    <source>
        <strain evidence="3">CBS 10118</strain>
    </source>
</reference>
<evidence type="ECO:0000313" key="4">
    <source>
        <dbReference type="EMBL" id="WVW80328.1"/>
    </source>
</evidence>
<evidence type="ECO:0000256" key="2">
    <source>
        <dbReference type="SAM" id="Phobius"/>
    </source>
</evidence>
<protein>
    <submittedName>
        <fullName evidence="3">Uncharacterized protein</fullName>
    </submittedName>
</protein>
<sequence>MSFASTSSSPTPTPTPTTSSSYEGISWMTFTGETTTIVDFIDSSGNFYVPSSSSGVGSTRRTLSSTSTGQSGSYGQFGPSPTPSGVVTSRYGGVSSSVSPSSTFVGNGNNSTGSEQSSNTGTGTNSTTGQLSLVHVIMISVFATLVLIGCVVGCCLCRRRRRRRRERNMRIGGNESKMDISDIPSPLSANTTYPPRISHRDLDNILIHPSSSFSPITPIPNSATPFINRPSSRRTQTDSLYTDNSEFDMLAQDGSSYARTLSTYSEGINSEYSERDLGGGGTYVSLNSGGNGVGRSLVGRPRLEVDTKSPEGPSTVASTSGWNGGTLSTSYDGTTTPTLSNPHTYTSTNTTTNLISPFSDPSYAQPPISPISMTSTNRSWRTEDEVLLMARPSQSRSTRTTSHPPNSTGLGRSTTIIRHTDGGAVNPFRSDDDEAREREREMGGHLPPPSYGELYPQDR</sequence>
<evidence type="ECO:0000313" key="3">
    <source>
        <dbReference type="EMBL" id="OCF29493.1"/>
    </source>
</evidence>